<sequence length="140" mass="16240">ARNRGSTELGGENFSGNDWDRTDRQRKVIKALIDEFKGASFTSLVSAVQKVGPMVQTNFKSNEITSLFTCAFKIMKYPMYQFNVPIGEESDQNKLWFYNTYYPNGQKYDVVEINDWEKTRSKVANFVFNKVTDKKSKLTY</sequence>
<evidence type="ECO:0000313" key="1">
    <source>
        <dbReference type="EMBL" id="MEQ2566481.1"/>
    </source>
</evidence>
<feature type="non-terminal residue" evidence="1">
    <location>
        <position position="1"/>
    </location>
</feature>
<evidence type="ECO:0000313" key="2">
    <source>
        <dbReference type="Proteomes" id="UP001478133"/>
    </source>
</evidence>
<dbReference type="EMBL" id="JBBMFI010000076">
    <property type="protein sequence ID" value="MEQ2566481.1"/>
    <property type="molecule type" value="Genomic_DNA"/>
</dbReference>
<proteinExistence type="predicted"/>
<reference evidence="1 2" key="1">
    <citation type="submission" date="2024-03" db="EMBL/GenBank/DDBJ databases">
        <title>Human intestinal bacterial collection.</title>
        <authorList>
            <person name="Pauvert C."/>
            <person name="Hitch T.C.A."/>
            <person name="Clavel T."/>
        </authorList>
    </citation>
    <scope>NUCLEOTIDE SEQUENCE [LARGE SCALE GENOMIC DNA]</scope>
    <source>
        <strain evidence="1 2">CLA-AP-H18</strain>
    </source>
</reference>
<comment type="caution">
    <text evidence="1">The sequence shown here is derived from an EMBL/GenBank/DDBJ whole genome shotgun (WGS) entry which is preliminary data.</text>
</comment>
<organism evidence="1 2">
    <name type="scientific">Ruminococcoides intestinihominis</name>
    <dbReference type="NCBI Taxonomy" id="3133161"/>
    <lineage>
        <taxon>Bacteria</taxon>
        <taxon>Bacillati</taxon>
        <taxon>Bacillota</taxon>
        <taxon>Clostridia</taxon>
        <taxon>Eubacteriales</taxon>
        <taxon>Oscillospiraceae</taxon>
        <taxon>Ruminococcoides</taxon>
    </lineage>
</organism>
<dbReference type="Proteomes" id="UP001478133">
    <property type="component" value="Unassembled WGS sequence"/>
</dbReference>
<protein>
    <submittedName>
        <fullName evidence="1">Uncharacterized protein</fullName>
    </submittedName>
</protein>
<dbReference type="Gene3D" id="3.40.630.190">
    <property type="entry name" value="LCP protein"/>
    <property type="match status" value="1"/>
</dbReference>
<keyword evidence="2" id="KW-1185">Reference proteome</keyword>
<accession>A0ABV1HVX2</accession>
<name>A0ABV1HVX2_9FIRM</name>
<gene>
    <name evidence="1" type="ORF">ABFO16_09625</name>
</gene>